<keyword evidence="1" id="KW-0472">Membrane</keyword>
<organism evidence="3 4">
    <name type="scientific">Dioszegia hungarica</name>
    <dbReference type="NCBI Taxonomy" id="4972"/>
    <lineage>
        <taxon>Eukaryota</taxon>
        <taxon>Fungi</taxon>
        <taxon>Dikarya</taxon>
        <taxon>Basidiomycota</taxon>
        <taxon>Agaricomycotina</taxon>
        <taxon>Tremellomycetes</taxon>
        <taxon>Tremellales</taxon>
        <taxon>Bulleribasidiaceae</taxon>
        <taxon>Dioszegia</taxon>
    </lineage>
</organism>
<comment type="caution">
    <text evidence="3">The sequence shown here is derived from an EMBL/GenBank/DDBJ whole genome shotgun (WGS) entry which is preliminary data.</text>
</comment>
<evidence type="ECO:0000256" key="1">
    <source>
        <dbReference type="SAM" id="Phobius"/>
    </source>
</evidence>
<dbReference type="PANTHER" id="PTHR37487:SF2">
    <property type="entry name" value="EXPRESSED PROTEIN"/>
    <property type="match status" value="1"/>
</dbReference>
<feature type="signal peptide" evidence="2">
    <location>
        <begin position="1"/>
        <end position="17"/>
    </location>
</feature>
<proteinExistence type="predicted"/>
<dbReference type="GeneID" id="77730612"/>
<sequence>MFFKIAAPVLLAASALAQTFSVSTPASLPQCLPAQIQITGGTSPYILAAIPAAQPAAPAIAIIATNIASSPYTWTVNLQTGLNITLRVTDSTGALTYSSPIVIQAGSSSSCLNASASTGGLSTVSVSTTITTSGTQSGTVSAAVTTSTTRLSSSSSSMSMTSSMASSSSAGAATSSAASSAAASSSRAWAVPTAVAGIPALAMAAIGGVAVLM</sequence>
<dbReference type="EMBL" id="JAKWFO010000014">
    <property type="protein sequence ID" value="KAI9632751.1"/>
    <property type="molecule type" value="Genomic_DNA"/>
</dbReference>
<protein>
    <submittedName>
        <fullName evidence="3">Uncharacterized protein</fullName>
    </submittedName>
</protein>
<evidence type="ECO:0000313" key="3">
    <source>
        <dbReference type="EMBL" id="KAI9632751.1"/>
    </source>
</evidence>
<keyword evidence="1" id="KW-0812">Transmembrane</keyword>
<accession>A0AA38H333</accession>
<keyword evidence="1" id="KW-1133">Transmembrane helix</keyword>
<dbReference type="RefSeq" id="XP_052942528.1">
    <property type="nucleotide sequence ID" value="XM_053091407.1"/>
</dbReference>
<gene>
    <name evidence="3" type="ORF">MKK02DRAFT_41062</name>
</gene>
<evidence type="ECO:0000313" key="4">
    <source>
        <dbReference type="Proteomes" id="UP001164286"/>
    </source>
</evidence>
<keyword evidence="2" id="KW-0732">Signal</keyword>
<dbReference type="AlphaFoldDB" id="A0AA38H333"/>
<keyword evidence="4" id="KW-1185">Reference proteome</keyword>
<evidence type="ECO:0000256" key="2">
    <source>
        <dbReference type="SAM" id="SignalP"/>
    </source>
</evidence>
<name>A0AA38H333_9TREE</name>
<reference evidence="3" key="1">
    <citation type="journal article" date="2022" name="G3 (Bethesda)">
        <title>High quality genome of the basidiomycete yeast Dioszegia hungarica PDD-24b-2 isolated from cloud water.</title>
        <authorList>
            <person name="Jarrige D."/>
            <person name="Haridas S."/>
            <person name="Bleykasten-Grosshans C."/>
            <person name="Joly M."/>
            <person name="Nadalig T."/>
            <person name="Sancelme M."/>
            <person name="Vuilleumier S."/>
            <person name="Grigoriev I.V."/>
            <person name="Amato P."/>
            <person name="Bringel F."/>
        </authorList>
    </citation>
    <scope>NUCLEOTIDE SEQUENCE</scope>
    <source>
        <strain evidence="3">PDD-24b-2</strain>
    </source>
</reference>
<dbReference type="Proteomes" id="UP001164286">
    <property type="component" value="Unassembled WGS sequence"/>
</dbReference>
<feature type="chain" id="PRO_5041347336" evidence="2">
    <location>
        <begin position="18"/>
        <end position="213"/>
    </location>
</feature>
<feature type="transmembrane region" description="Helical" evidence="1">
    <location>
        <begin position="189"/>
        <end position="212"/>
    </location>
</feature>
<dbReference type="PANTHER" id="PTHR37487">
    <property type="entry name" value="CHROMOSOME 1, WHOLE GENOME SHOTGUN SEQUENCE"/>
    <property type="match status" value="1"/>
</dbReference>